<dbReference type="SUPFAM" id="SSF54211">
    <property type="entry name" value="Ribosomal protein S5 domain 2-like"/>
    <property type="match status" value="1"/>
</dbReference>
<feature type="domain" description="Lon proteolytic" evidence="3">
    <location>
        <begin position="238"/>
        <end position="336"/>
    </location>
</feature>
<keyword evidence="5" id="KW-1185">Reference proteome</keyword>
<dbReference type="EMBL" id="FMCQ01000005">
    <property type="protein sequence ID" value="SCE93154.1"/>
    <property type="molecule type" value="Genomic_DNA"/>
</dbReference>
<dbReference type="InterPro" id="IPR036034">
    <property type="entry name" value="PDZ_sf"/>
</dbReference>
<dbReference type="Proteomes" id="UP000199405">
    <property type="component" value="Unassembled WGS sequence"/>
</dbReference>
<dbReference type="InterPro" id="IPR001478">
    <property type="entry name" value="PDZ"/>
</dbReference>
<keyword evidence="1" id="KW-0720">Serine protease</keyword>
<dbReference type="PANTHER" id="PTHR10046">
    <property type="entry name" value="ATP DEPENDENT LON PROTEASE FAMILY MEMBER"/>
    <property type="match status" value="1"/>
</dbReference>
<feature type="active site" evidence="1">
    <location>
        <position position="243"/>
    </location>
</feature>
<accession>A0ABY0KNA1</accession>
<feature type="active site" evidence="1">
    <location>
        <position position="288"/>
    </location>
</feature>
<proteinExistence type="inferred from homology"/>
<dbReference type="SMART" id="SM00228">
    <property type="entry name" value="PDZ"/>
    <property type="match status" value="1"/>
</dbReference>
<evidence type="ECO:0000256" key="1">
    <source>
        <dbReference type="PROSITE-ProRule" id="PRU01122"/>
    </source>
</evidence>
<protein>
    <recommendedName>
        <fullName evidence="1">endopeptidase La</fullName>
        <ecNumber evidence="1">3.4.21.53</ecNumber>
    </recommendedName>
</protein>
<dbReference type="Gene3D" id="2.30.42.10">
    <property type="match status" value="1"/>
</dbReference>
<dbReference type="SUPFAM" id="SSF50156">
    <property type="entry name" value="PDZ domain-like"/>
    <property type="match status" value="1"/>
</dbReference>
<dbReference type="Pfam" id="PF05362">
    <property type="entry name" value="Lon_C"/>
    <property type="match status" value="1"/>
</dbReference>
<feature type="domain" description="PDZ" evidence="2">
    <location>
        <begin position="137"/>
        <end position="198"/>
    </location>
</feature>
<sequence length="345" mass="35801">MRIGTLWRMRRRGVTVLLGALLTALLSVGVLSVPLPYVVLGPGPTVNTLGSEDGKEVIQVTGRATSTSVGQLRLTTVGVQPTVRLRSALAGWFSSDEAVVPRELVYPPGESQEEVEKRNAEDFQNSQTSAETAALRELGYPIKVLVKAVTPGGPSVDALRPDDVVTSVDGAPVTSAAKLTELIRAKPAGTALKIGYTRGGTPGTATVTSREQDGRPRIGVEIDQQQSHPFTLKIDLGDIGGPSAGLMFSLGIIDKLEPADLTGGKIIAGTGTIDDEGRVGPIGGIAQKLVGAKDAGAKAFLVPADNCAEAVRNPQPGLPLLKVATLGEALKALETLRAGGQPTRC</sequence>
<comment type="caution">
    <text evidence="4">The sequence shown here is derived from an EMBL/GenBank/DDBJ whole genome shotgun (WGS) entry which is preliminary data.</text>
</comment>
<evidence type="ECO:0000313" key="5">
    <source>
        <dbReference type="Proteomes" id="UP000199405"/>
    </source>
</evidence>
<reference evidence="4 5" key="1">
    <citation type="submission" date="2016-06" db="EMBL/GenBank/DDBJ databases">
        <authorList>
            <person name="Varghese N."/>
            <person name="Submissions Spin"/>
        </authorList>
    </citation>
    <scope>NUCLEOTIDE SEQUENCE [LARGE SCALE GENOMIC DNA]</scope>
    <source>
        <strain evidence="4 5">DSM 45142</strain>
    </source>
</reference>
<organism evidence="4 5">
    <name type="scientific">Micromonospora tulbaghiae</name>
    <dbReference type="NCBI Taxonomy" id="479978"/>
    <lineage>
        <taxon>Bacteria</taxon>
        <taxon>Bacillati</taxon>
        <taxon>Actinomycetota</taxon>
        <taxon>Actinomycetes</taxon>
        <taxon>Micromonosporales</taxon>
        <taxon>Micromonosporaceae</taxon>
        <taxon>Micromonospora</taxon>
    </lineage>
</organism>
<comment type="similarity">
    <text evidence="1">Belongs to the peptidase S16 family.</text>
</comment>
<dbReference type="InterPro" id="IPR027065">
    <property type="entry name" value="Lon_Prtase"/>
</dbReference>
<dbReference type="PROSITE" id="PS50106">
    <property type="entry name" value="PDZ"/>
    <property type="match status" value="1"/>
</dbReference>
<keyword evidence="1" id="KW-0378">Hydrolase</keyword>
<comment type="catalytic activity">
    <reaction evidence="1">
        <text>Hydrolysis of proteins in presence of ATP.</text>
        <dbReference type="EC" id="3.4.21.53"/>
    </reaction>
</comment>
<dbReference type="Gene3D" id="3.30.230.10">
    <property type="match status" value="1"/>
</dbReference>
<dbReference type="InterPro" id="IPR008269">
    <property type="entry name" value="Lon_proteolytic"/>
</dbReference>
<evidence type="ECO:0000313" key="4">
    <source>
        <dbReference type="EMBL" id="SCE93154.1"/>
    </source>
</evidence>
<evidence type="ECO:0000259" key="3">
    <source>
        <dbReference type="PROSITE" id="PS51786"/>
    </source>
</evidence>
<dbReference type="EC" id="3.4.21.53" evidence="1"/>
<name>A0ABY0KNA1_9ACTN</name>
<dbReference type="Pfam" id="PF13180">
    <property type="entry name" value="PDZ_2"/>
    <property type="match status" value="1"/>
</dbReference>
<dbReference type="InterPro" id="IPR020568">
    <property type="entry name" value="Ribosomal_Su5_D2-typ_SF"/>
</dbReference>
<dbReference type="InterPro" id="IPR014721">
    <property type="entry name" value="Ribsml_uS5_D2-typ_fold_subgr"/>
</dbReference>
<evidence type="ECO:0000259" key="2">
    <source>
        <dbReference type="PROSITE" id="PS50106"/>
    </source>
</evidence>
<gene>
    <name evidence="4" type="ORF">GA0070562_4222</name>
</gene>
<dbReference type="PROSITE" id="PS51786">
    <property type="entry name" value="LON_PROTEOLYTIC"/>
    <property type="match status" value="1"/>
</dbReference>
<keyword evidence="1" id="KW-0645">Protease</keyword>